<accession>A0A103PCG0</accession>
<dbReference type="Gramene" id="KVG28697">
    <property type="protein sequence ID" value="KVG28697"/>
    <property type="gene ID" value="Ccrd_026498"/>
</dbReference>
<dbReference type="Proteomes" id="UP000243975">
    <property type="component" value="Unassembled WGS sequence"/>
</dbReference>
<dbReference type="AlphaFoldDB" id="A0A103PCG0"/>
<gene>
    <name evidence="1" type="ORF">Ccrd_026498</name>
</gene>
<sequence>MDELDSIINSFILPGKVVLTYDDFQALHRSTDDLFFHLHDLRNQAIGDKDQDEERRVHARANGHHDYGIRVGVLSSY</sequence>
<dbReference type="EMBL" id="LEKV01008348">
    <property type="protein sequence ID" value="KVG28697.1"/>
    <property type="molecule type" value="Genomic_DNA"/>
</dbReference>
<comment type="caution">
    <text evidence="1">The sequence shown here is derived from an EMBL/GenBank/DDBJ whole genome shotgun (WGS) entry which is preliminary data.</text>
</comment>
<reference evidence="1 2" key="1">
    <citation type="journal article" date="2016" name="Sci. Rep.">
        <title>The genome sequence of the outbreeding globe artichoke constructed de novo incorporating a phase-aware low-pass sequencing strategy of F1 progeny.</title>
        <authorList>
            <person name="Scaglione D."/>
            <person name="Reyes-Chin-Wo S."/>
            <person name="Acquadro A."/>
            <person name="Froenicke L."/>
            <person name="Portis E."/>
            <person name="Beitel C."/>
            <person name="Tirone M."/>
            <person name="Mauro R."/>
            <person name="Lo Monaco A."/>
            <person name="Mauromicale G."/>
            <person name="Faccioli P."/>
            <person name="Cattivelli L."/>
            <person name="Rieseberg L."/>
            <person name="Michelmore R."/>
            <person name="Lanteri S."/>
        </authorList>
    </citation>
    <scope>NUCLEOTIDE SEQUENCE [LARGE SCALE GENOMIC DNA]</scope>
    <source>
        <strain evidence="1">2C</strain>
    </source>
</reference>
<proteinExistence type="predicted"/>
<protein>
    <submittedName>
        <fullName evidence="1">Uncharacterized protein</fullName>
    </submittedName>
</protein>
<organism evidence="1 2">
    <name type="scientific">Cynara cardunculus var. scolymus</name>
    <name type="common">Globe artichoke</name>
    <name type="synonym">Cynara scolymus</name>
    <dbReference type="NCBI Taxonomy" id="59895"/>
    <lineage>
        <taxon>Eukaryota</taxon>
        <taxon>Viridiplantae</taxon>
        <taxon>Streptophyta</taxon>
        <taxon>Embryophyta</taxon>
        <taxon>Tracheophyta</taxon>
        <taxon>Spermatophyta</taxon>
        <taxon>Magnoliopsida</taxon>
        <taxon>eudicotyledons</taxon>
        <taxon>Gunneridae</taxon>
        <taxon>Pentapetalae</taxon>
        <taxon>asterids</taxon>
        <taxon>campanulids</taxon>
        <taxon>Asterales</taxon>
        <taxon>Asteraceae</taxon>
        <taxon>Carduoideae</taxon>
        <taxon>Cardueae</taxon>
        <taxon>Carduinae</taxon>
        <taxon>Cynara</taxon>
    </lineage>
</organism>
<evidence type="ECO:0000313" key="1">
    <source>
        <dbReference type="EMBL" id="KVG28697.1"/>
    </source>
</evidence>
<keyword evidence="2" id="KW-1185">Reference proteome</keyword>
<name>A0A103PCG0_CYNCS</name>
<evidence type="ECO:0000313" key="2">
    <source>
        <dbReference type="Proteomes" id="UP000243975"/>
    </source>
</evidence>